<proteinExistence type="inferred from homology"/>
<keyword evidence="2 4" id="KW-0378">Hydrolase</keyword>
<dbReference type="PROSITE" id="PS51192">
    <property type="entry name" value="HELICASE_ATP_BIND_1"/>
    <property type="match status" value="1"/>
</dbReference>
<comment type="catalytic activity">
    <reaction evidence="4">
        <text>ATP + H2O = ADP + phosphate + H(+)</text>
        <dbReference type="Rhea" id="RHEA:13065"/>
        <dbReference type="ChEBI" id="CHEBI:15377"/>
        <dbReference type="ChEBI" id="CHEBI:15378"/>
        <dbReference type="ChEBI" id="CHEBI:30616"/>
        <dbReference type="ChEBI" id="CHEBI:43474"/>
        <dbReference type="ChEBI" id="CHEBI:456216"/>
        <dbReference type="EC" id="3.6.4.13"/>
    </reaction>
</comment>
<dbReference type="Pfam" id="PF00270">
    <property type="entry name" value="DEAD"/>
    <property type="match status" value="1"/>
</dbReference>
<comment type="domain">
    <text evidence="4">The Q motif is unique to and characteristic of the DEAD box family of RNA helicases and controls ATP binding and hydrolysis.</text>
</comment>
<dbReference type="Proteomes" id="UP000253551">
    <property type="component" value="Unassembled WGS sequence"/>
</dbReference>
<dbReference type="PANTHER" id="PTHR24031">
    <property type="entry name" value="RNA HELICASE"/>
    <property type="match status" value="1"/>
</dbReference>
<feature type="domain" description="Helicase ATP-binding" evidence="5">
    <location>
        <begin position="9"/>
        <end position="150"/>
    </location>
</feature>
<evidence type="ECO:0000256" key="3">
    <source>
        <dbReference type="ARBA" id="ARBA00022840"/>
    </source>
</evidence>
<dbReference type="InterPro" id="IPR011545">
    <property type="entry name" value="DEAD/DEAH_box_helicase_dom"/>
</dbReference>
<dbReference type="EMBL" id="PJQM01002692">
    <property type="protein sequence ID" value="RCH93455.1"/>
    <property type="molecule type" value="Genomic_DNA"/>
</dbReference>
<comment type="caution">
    <text evidence="6">The sequence shown here is derived from an EMBL/GenBank/DDBJ whole genome shotgun (WGS) entry which is preliminary data.</text>
</comment>
<dbReference type="InterPro" id="IPR027417">
    <property type="entry name" value="P-loop_NTPase"/>
</dbReference>
<evidence type="ECO:0000256" key="1">
    <source>
        <dbReference type="ARBA" id="ARBA00022741"/>
    </source>
</evidence>
<dbReference type="GO" id="GO:0003724">
    <property type="term" value="F:RNA helicase activity"/>
    <property type="evidence" value="ECO:0007669"/>
    <property type="project" value="UniProtKB-EC"/>
</dbReference>
<dbReference type="InterPro" id="IPR014001">
    <property type="entry name" value="Helicase_ATP-bd"/>
</dbReference>
<comment type="function">
    <text evidence="4">RNA helicase.</text>
</comment>
<dbReference type="STRING" id="4846.A0A367JU84"/>
<dbReference type="OrthoDB" id="10581193at2759"/>
<evidence type="ECO:0000313" key="7">
    <source>
        <dbReference type="Proteomes" id="UP000253551"/>
    </source>
</evidence>
<accession>A0A367JU84</accession>
<name>A0A367JU84_RHIST</name>
<dbReference type="Gene3D" id="3.40.50.300">
    <property type="entry name" value="P-loop containing nucleotide triphosphate hydrolases"/>
    <property type="match status" value="2"/>
</dbReference>
<dbReference type="SUPFAM" id="SSF52540">
    <property type="entry name" value="P-loop containing nucleoside triphosphate hydrolases"/>
    <property type="match status" value="1"/>
</dbReference>
<evidence type="ECO:0000256" key="2">
    <source>
        <dbReference type="ARBA" id="ARBA00022801"/>
    </source>
</evidence>
<dbReference type="SMART" id="SM00487">
    <property type="entry name" value="DEXDc"/>
    <property type="match status" value="1"/>
</dbReference>
<reference evidence="6 7" key="1">
    <citation type="journal article" date="2018" name="G3 (Bethesda)">
        <title>Phylogenetic and Phylogenomic Definition of Rhizopus Species.</title>
        <authorList>
            <person name="Gryganskyi A.P."/>
            <person name="Golan J."/>
            <person name="Dolatabadi S."/>
            <person name="Mondo S."/>
            <person name="Robb S."/>
            <person name="Idnurm A."/>
            <person name="Muszewska A."/>
            <person name="Steczkiewicz K."/>
            <person name="Masonjones S."/>
            <person name="Liao H.L."/>
            <person name="Gajdeczka M.T."/>
            <person name="Anike F."/>
            <person name="Vuek A."/>
            <person name="Anishchenko I.M."/>
            <person name="Voigt K."/>
            <person name="de Hoog G.S."/>
            <person name="Smith M.E."/>
            <person name="Heitman J."/>
            <person name="Vilgalys R."/>
            <person name="Stajich J.E."/>
        </authorList>
    </citation>
    <scope>NUCLEOTIDE SEQUENCE [LARGE SCALE GENOMIC DNA]</scope>
    <source>
        <strain evidence="6 7">LSU 92-RS-03</strain>
    </source>
</reference>
<protein>
    <recommendedName>
        <fullName evidence="4">ATP-dependent RNA helicase</fullName>
        <ecNumber evidence="4">3.6.4.13</ecNumber>
    </recommendedName>
</protein>
<sequence length="363" mass="41924">MSLVQEAVLDRLETHNDLNIKAKAGQGKTLAYLITALEKTKSDDLILIVASTNLSATHIADQARKLVQGTKRQVHCLVSTESPERQLQYFERWRMNILISTPLRLHTLLSLPDFRTMCEKLKMLVTDDLDALETRALLDQLPAPHTLVFSNKRFQIKNRLWIDHFREEGQVIRAMVAPYAKQFALIRKALDDSGKALVFLPTTEAVWFYTDLFKRMVQRPVFDLDSRGEEGFRQSRDGVLFVSDLGGLEFSDVSHVIQIGRCSREQCVDRMSIANENLIVLAPFERDFLNQLSDIQIRKIVPRALESEETRKVKNELKRAARLMDKKTLKRLYQAYVNYYTTMYETKVVKKEADEFLQAIENV</sequence>
<keyword evidence="4" id="KW-0694">RNA-binding</keyword>
<evidence type="ECO:0000259" key="5">
    <source>
        <dbReference type="PROSITE" id="PS51192"/>
    </source>
</evidence>
<dbReference type="EC" id="3.6.4.13" evidence="4"/>
<keyword evidence="4" id="KW-0347">Helicase</keyword>
<dbReference type="GO" id="GO:0003723">
    <property type="term" value="F:RNA binding"/>
    <property type="evidence" value="ECO:0007669"/>
    <property type="project" value="UniProtKB-UniRule"/>
</dbReference>
<comment type="similarity">
    <text evidence="4">Belongs to the DEAD box helicase family.</text>
</comment>
<dbReference type="GO" id="GO:0016787">
    <property type="term" value="F:hydrolase activity"/>
    <property type="evidence" value="ECO:0007669"/>
    <property type="project" value="UniProtKB-KW"/>
</dbReference>
<dbReference type="GO" id="GO:0005524">
    <property type="term" value="F:ATP binding"/>
    <property type="evidence" value="ECO:0007669"/>
    <property type="project" value="UniProtKB-UniRule"/>
</dbReference>
<evidence type="ECO:0000313" key="6">
    <source>
        <dbReference type="EMBL" id="RCH93455.1"/>
    </source>
</evidence>
<keyword evidence="3 4" id="KW-0067">ATP-binding</keyword>
<evidence type="ECO:0000256" key="4">
    <source>
        <dbReference type="RuleBase" id="RU365068"/>
    </source>
</evidence>
<keyword evidence="1 4" id="KW-0547">Nucleotide-binding</keyword>
<organism evidence="6 7">
    <name type="scientific">Rhizopus stolonifer</name>
    <name type="common">Rhizopus nigricans</name>
    <dbReference type="NCBI Taxonomy" id="4846"/>
    <lineage>
        <taxon>Eukaryota</taxon>
        <taxon>Fungi</taxon>
        <taxon>Fungi incertae sedis</taxon>
        <taxon>Mucoromycota</taxon>
        <taxon>Mucoromycotina</taxon>
        <taxon>Mucoromycetes</taxon>
        <taxon>Mucorales</taxon>
        <taxon>Mucorineae</taxon>
        <taxon>Rhizopodaceae</taxon>
        <taxon>Rhizopus</taxon>
    </lineage>
</organism>
<dbReference type="AlphaFoldDB" id="A0A367JU84"/>
<keyword evidence="7" id="KW-1185">Reference proteome</keyword>
<gene>
    <name evidence="6" type="ORF">CU098_009086</name>
</gene>